<evidence type="ECO:0000313" key="7">
    <source>
        <dbReference type="EMBL" id="KAJ6034151.1"/>
    </source>
</evidence>
<keyword evidence="4" id="KW-0539">Nucleus</keyword>
<dbReference type="InterPro" id="IPR021858">
    <property type="entry name" value="Fun_TF"/>
</dbReference>
<dbReference type="PANTHER" id="PTHR47784:SF5">
    <property type="entry name" value="STEROL UPTAKE CONTROL PROTEIN 2"/>
    <property type="match status" value="1"/>
</dbReference>
<reference evidence="7" key="1">
    <citation type="journal article" date="2023" name="IMA Fungus">
        <title>Comparative genomic study of the Penicillium genus elucidates a diverse pangenome and 15 lateral gene transfer events.</title>
        <authorList>
            <person name="Petersen C."/>
            <person name="Sorensen T."/>
            <person name="Nielsen M.R."/>
            <person name="Sondergaard T.E."/>
            <person name="Sorensen J.L."/>
            <person name="Fitzpatrick D.A."/>
            <person name="Frisvad J.C."/>
            <person name="Nielsen K.L."/>
        </authorList>
    </citation>
    <scope>NUCLEOTIDE SEQUENCE</scope>
    <source>
        <strain evidence="7">IBT 15450</strain>
    </source>
</reference>
<feature type="domain" description="Zn(2)-C6 fungal-type" evidence="6">
    <location>
        <begin position="15"/>
        <end position="45"/>
    </location>
</feature>
<dbReference type="SUPFAM" id="SSF57701">
    <property type="entry name" value="Zn2/Cys6 DNA-binding domain"/>
    <property type="match status" value="1"/>
</dbReference>
<evidence type="ECO:0000256" key="4">
    <source>
        <dbReference type="ARBA" id="ARBA00023242"/>
    </source>
</evidence>
<evidence type="ECO:0000256" key="3">
    <source>
        <dbReference type="ARBA" id="ARBA00023163"/>
    </source>
</evidence>
<dbReference type="PANTHER" id="PTHR47784">
    <property type="entry name" value="STEROL UPTAKE CONTROL PROTEIN 2"/>
    <property type="match status" value="1"/>
</dbReference>
<evidence type="ECO:0000256" key="1">
    <source>
        <dbReference type="ARBA" id="ARBA00023015"/>
    </source>
</evidence>
<dbReference type="PROSITE" id="PS50048">
    <property type="entry name" value="ZN2_CY6_FUNGAL_2"/>
    <property type="match status" value="1"/>
</dbReference>
<dbReference type="Proteomes" id="UP001219568">
    <property type="component" value="Unassembled WGS sequence"/>
</dbReference>
<comment type="caution">
    <text evidence="7">The sequence shown here is derived from an EMBL/GenBank/DDBJ whole genome shotgun (WGS) entry which is preliminary data.</text>
</comment>
<dbReference type="Pfam" id="PF11951">
    <property type="entry name" value="Fungal_trans_2"/>
    <property type="match status" value="1"/>
</dbReference>
<dbReference type="EMBL" id="JAQJZL010000012">
    <property type="protein sequence ID" value="KAJ6034151.1"/>
    <property type="molecule type" value="Genomic_DNA"/>
</dbReference>
<evidence type="ECO:0000259" key="6">
    <source>
        <dbReference type="PROSITE" id="PS50048"/>
    </source>
</evidence>
<accession>A0AAD6I6V2</accession>
<evidence type="ECO:0000256" key="5">
    <source>
        <dbReference type="SAM" id="MobiDB-lite"/>
    </source>
</evidence>
<organism evidence="7 8">
    <name type="scientific">Penicillium canescens</name>
    <dbReference type="NCBI Taxonomy" id="5083"/>
    <lineage>
        <taxon>Eukaryota</taxon>
        <taxon>Fungi</taxon>
        <taxon>Dikarya</taxon>
        <taxon>Ascomycota</taxon>
        <taxon>Pezizomycotina</taxon>
        <taxon>Eurotiomycetes</taxon>
        <taxon>Eurotiomycetidae</taxon>
        <taxon>Eurotiales</taxon>
        <taxon>Aspergillaceae</taxon>
        <taxon>Penicillium</taxon>
    </lineage>
</organism>
<dbReference type="CDD" id="cd00067">
    <property type="entry name" value="GAL4"/>
    <property type="match status" value="1"/>
</dbReference>
<dbReference type="PROSITE" id="PS00463">
    <property type="entry name" value="ZN2_CY6_FUNGAL_1"/>
    <property type="match status" value="1"/>
</dbReference>
<dbReference type="GO" id="GO:0003677">
    <property type="term" value="F:DNA binding"/>
    <property type="evidence" value="ECO:0007669"/>
    <property type="project" value="UniProtKB-KW"/>
</dbReference>
<dbReference type="GO" id="GO:0001228">
    <property type="term" value="F:DNA-binding transcription activator activity, RNA polymerase II-specific"/>
    <property type="evidence" value="ECO:0007669"/>
    <property type="project" value="TreeGrafter"/>
</dbReference>
<protein>
    <recommendedName>
        <fullName evidence="6">Zn(2)-C6 fungal-type domain-containing protein</fullName>
    </recommendedName>
</protein>
<gene>
    <name evidence="7" type="ORF">N7460_009968</name>
</gene>
<proteinExistence type="predicted"/>
<evidence type="ECO:0000256" key="2">
    <source>
        <dbReference type="ARBA" id="ARBA00023125"/>
    </source>
</evidence>
<keyword evidence="8" id="KW-1185">Reference proteome</keyword>
<name>A0AAD6I6V2_PENCN</name>
<dbReference type="InterPro" id="IPR001138">
    <property type="entry name" value="Zn2Cys6_DnaBD"/>
</dbReference>
<reference evidence="7" key="2">
    <citation type="submission" date="2023-01" db="EMBL/GenBank/DDBJ databases">
        <authorList>
            <person name="Petersen C."/>
        </authorList>
    </citation>
    <scope>NUCLEOTIDE SEQUENCE</scope>
    <source>
        <strain evidence="7">IBT 15450</strain>
    </source>
</reference>
<dbReference type="InterPro" id="IPR053157">
    <property type="entry name" value="Sterol_Uptake_Regulator"/>
</dbReference>
<dbReference type="Pfam" id="PF00172">
    <property type="entry name" value="Zn_clus"/>
    <property type="match status" value="1"/>
</dbReference>
<dbReference type="AlphaFoldDB" id="A0AAD6I6V2"/>
<dbReference type="SMART" id="SM00066">
    <property type="entry name" value="GAL4"/>
    <property type="match status" value="1"/>
</dbReference>
<dbReference type="GO" id="GO:0008270">
    <property type="term" value="F:zinc ion binding"/>
    <property type="evidence" value="ECO:0007669"/>
    <property type="project" value="InterPro"/>
</dbReference>
<evidence type="ECO:0000313" key="8">
    <source>
        <dbReference type="Proteomes" id="UP001219568"/>
    </source>
</evidence>
<sequence length="397" mass="44260">LDMATRRSHQKSRHGCSNCKRRKVKCDETRPCCQNCTQRNDTCVYISPVPFVFAGKPEKPGRSSSKTARGAKPSTEGGSSEISSHAVNNYISVLGTTTAAAPLNLDHLELELQWIMHTHKLFARNEETRKVWEIPVLQEALHTPFLMHGILAISALHLAHIRQYERQTEWLNIAIVHKSTALALFSEQLHHIDESNARAMMSFAGIAVVFSFASALICSNSDEGPSLEALADILILARGIQTVVGQAKEFLRHSNFAPLFDVTNPEVAVPDDVLRALDHLERLNAQYGQQPDIQGGKSYEPAIRSMKELAPFTYAGPTSLTVVGGWAIRSSPEFLEGLKNREPFSLVILAHFCVFLHITRENWCIGSWGRIVLGEILQILDADWQCHIKWAVAQVLR</sequence>
<keyword evidence="2" id="KW-0238">DNA-binding</keyword>
<keyword evidence="1" id="KW-0805">Transcription regulation</keyword>
<dbReference type="Gene3D" id="4.10.240.10">
    <property type="entry name" value="Zn(2)-C6 fungal-type DNA-binding domain"/>
    <property type="match status" value="1"/>
</dbReference>
<dbReference type="InterPro" id="IPR036864">
    <property type="entry name" value="Zn2-C6_fun-type_DNA-bd_sf"/>
</dbReference>
<feature type="region of interest" description="Disordered" evidence="5">
    <location>
        <begin position="55"/>
        <end position="82"/>
    </location>
</feature>
<keyword evidence="3" id="KW-0804">Transcription</keyword>
<feature type="non-terminal residue" evidence="7">
    <location>
        <position position="1"/>
    </location>
</feature>